<evidence type="ECO:0000313" key="11">
    <source>
        <dbReference type="Proteomes" id="UP000028294"/>
    </source>
</evidence>
<evidence type="ECO:0000313" key="15">
    <source>
        <dbReference type="Proteomes" id="UP000286270"/>
    </source>
</evidence>
<dbReference type="EMBL" id="JMZZ02000153">
    <property type="protein sequence ID" value="KFX74179.1"/>
    <property type="molecule type" value="Genomic_DNA"/>
</dbReference>
<gene>
    <name evidence="10" type="ORF">DW228_08400</name>
    <name evidence="8" type="ORF">DWW08_10680</name>
    <name evidence="9" type="ORF">DXA27_06200</name>
    <name evidence="6" type="ORF">EC80_021950</name>
    <name evidence="2" type="ORF">EE52_0213825</name>
    <name evidence="7" type="ORF">FOC69_20775</name>
    <name evidence="5" type="ORF">IA74_022460</name>
    <name evidence="3" type="ORF">O1422_08195</name>
    <name evidence="4" type="ORF">O1433_11275</name>
</gene>
<dbReference type="PANTHER" id="PTHR35813">
    <property type="entry name" value="INNER MEMBRANE PROTEIN YBAN"/>
    <property type="match status" value="1"/>
</dbReference>
<reference evidence="2" key="2">
    <citation type="submission" date="2014-07" db="EMBL/GenBank/DDBJ databases">
        <title>Genetics and epidemiology of antimicrobial resistance in B. fragilis group.</title>
        <authorList>
            <person name="Sydenham T.V."/>
            <person name="Hasman H."/>
            <person name="Kemp M."/>
            <person name="Justesen U.S."/>
        </authorList>
    </citation>
    <scope>NUCLEOTIDE SEQUENCE [LARGE SCALE GENOMIC DNA]</scope>
    <source>
        <strain evidence="2">DCMOUH0018B</strain>
    </source>
</reference>
<dbReference type="Pfam" id="PF04304">
    <property type="entry name" value="DUF454"/>
    <property type="match status" value="1"/>
</dbReference>
<evidence type="ECO:0000313" key="7">
    <source>
        <dbReference type="EMBL" id="QKH86652.1"/>
    </source>
</evidence>
<evidence type="ECO:0000313" key="12">
    <source>
        <dbReference type="Proteomes" id="UP000036847"/>
    </source>
</evidence>
<evidence type="ECO:0000313" key="16">
    <source>
        <dbReference type="Proteomes" id="UP000501467"/>
    </source>
</evidence>
<dbReference type="PATRIC" id="fig|817.51.peg.381"/>
<evidence type="ECO:0000313" key="6">
    <source>
        <dbReference type="EMBL" id="QCQ47289.1"/>
    </source>
</evidence>
<dbReference type="EMBL" id="CP036546">
    <property type="protein sequence ID" value="QCQ47289.1"/>
    <property type="molecule type" value="Genomic_DNA"/>
</dbReference>
<dbReference type="RefSeq" id="WP_005781029.1">
    <property type="nucleotide sequence ID" value="NZ_CABJEQ010000004.1"/>
</dbReference>
<dbReference type="Proteomes" id="UP000286270">
    <property type="component" value="Unassembled WGS sequence"/>
</dbReference>
<dbReference type="EMBL" id="CP036553">
    <property type="protein sequence ID" value="QCQ38637.1"/>
    <property type="molecule type" value="Genomic_DNA"/>
</dbReference>
<evidence type="ECO:0000313" key="13">
    <source>
        <dbReference type="Proteomes" id="UP000266644"/>
    </source>
</evidence>
<reference evidence="13 14" key="3">
    <citation type="submission" date="2018-08" db="EMBL/GenBank/DDBJ databases">
        <title>A genome reference for cultivated species of the human gut microbiota.</title>
        <authorList>
            <person name="Zou Y."/>
            <person name="Xue W."/>
            <person name="Luo G."/>
        </authorList>
    </citation>
    <scope>NUCLEOTIDE SEQUENCE [LARGE SCALE GENOMIC DNA]</scope>
    <source>
        <strain evidence="8 15">AF14-26</strain>
        <strain evidence="10 13">AM18-6</strain>
        <strain evidence="9 14">OF01-1</strain>
    </source>
</reference>
<dbReference type="Proteomes" id="UP001075704">
    <property type="component" value="Unassembled WGS sequence"/>
</dbReference>
<feature type="transmembrane region" description="Helical" evidence="1">
    <location>
        <begin position="6"/>
        <end position="39"/>
    </location>
</feature>
<dbReference type="OrthoDB" id="9813800at2"/>
<keyword evidence="1" id="KW-0812">Transmembrane</keyword>
<dbReference type="EMBL" id="QRJE01000011">
    <property type="protein sequence ID" value="RHH12465.1"/>
    <property type="molecule type" value="Genomic_DNA"/>
</dbReference>
<evidence type="ECO:0000313" key="9">
    <source>
        <dbReference type="EMBL" id="RGY70246.1"/>
    </source>
</evidence>
<dbReference type="GeneID" id="99672902"/>
<sequence length="120" mass="13807">MKTICIILGTLSLGLGILGIFLPLLPTTPFLLLTAALYFKGSPRLYQWLLNHKYFGTYIRNFRENKAIPLRAKIISLLLMWGTMLYCIFFLIPLVWVKVLLFLIAVGVTYHILSFKTLKK</sequence>
<dbReference type="EMBL" id="CP054003">
    <property type="protein sequence ID" value="QKH86652.1"/>
    <property type="molecule type" value="Genomic_DNA"/>
</dbReference>
<evidence type="ECO:0000313" key="4">
    <source>
        <dbReference type="EMBL" id="MCZ2688075.1"/>
    </source>
</evidence>
<organism evidence="10 13">
    <name type="scientific">Bacteroides fragilis</name>
    <dbReference type="NCBI Taxonomy" id="817"/>
    <lineage>
        <taxon>Bacteria</taxon>
        <taxon>Pseudomonadati</taxon>
        <taxon>Bacteroidota</taxon>
        <taxon>Bacteroidia</taxon>
        <taxon>Bacteroidales</taxon>
        <taxon>Bacteroidaceae</taxon>
        <taxon>Bacteroides</taxon>
    </lineage>
</organism>
<dbReference type="EMBL" id="QRZH01000007">
    <property type="protein sequence ID" value="RGV54423.1"/>
    <property type="molecule type" value="Genomic_DNA"/>
</dbReference>
<dbReference type="InterPro" id="IPR007401">
    <property type="entry name" value="DUF454"/>
</dbReference>
<evidence type="ECO:0000313" key="2">
    <source>
        <dbReference type="EMBL" id="KFX74179.1"/>
    </source>
</evidence>
<dbReference type="Proteomes" id="UP000501467">
    <property type="component" value="Chromosome"/>
</dbReference>
<reference evidence="2" key="1">
    <citation type="book" date="2014" name="THE 24TH EUROPEAN CONGRESS OF CLINICAL MICROBIOLOGY AND INFECTIOUS DISEASES" publisher="ECCMID 2014" city="Barcelona, Spain">
        <title>Identification of resistance genes in three multidrug-resistant Bacteroides fragilis isolates by whole genome sequencing.</title>
        <editorList>
            <person name="Unknown"/>
            <person name="A."/>
        </editorList>
        <authorList>
            <person name="Sydenham T.V."/>
            <person name="Hasman H."/>
            <person name="Wang M."/>
            <person name="Soki J."/>
            <person name="Nagy E."/>
            <person name="Justesen U.S."/>
        </authorList>
    </citation>
    <scope>NUCLEOTIDE SEQUENCE</scope>
    <source>
        <strain evidence="2">DCMOUH0018B</strain>
        <strain evidence="6">DCMSKEJBY0001B</strain>
    </source>
</reference>
<reference evidence="7 16" key="5">
    <citation type="submission" date="2020-05" db="EMBL/GenBank/DDBJ databases">
        <title>FDA dAtabase for Regulatory Grade micrObial Sequences (FDA-ARGOS): Supporting development and validation of Infectious Disease Dx tests.</title>
        <authorList>
            <person name="Bojja K."/>
            <person name="Kessler A."/>
            <person name="Tallon L."/>
            <person name="Sadzewicz L."/>
            <person name="Zhao X."/>
            <person name="Vavikolanu K."/>
            <person name="Mehta A."/>
            <person name="Aluvathingal J."/>
            <person name="Nadendla S."/>
            <person name="Myers T."/>
            <person name="Yan Y."/>
            <person name="Sichtig H."/>
        </authorList>
    </citation>
    <scope>NUCLEOTIDE SEQUENCE [LARGE SCALE GENOMIC DNA]</scope>
    <source>
        <strain evidence="7 16">FDAARGOS_763</strain>
    </source>
</reference>
<dbReference type="Proteomes" id="UP001079672">
    <property type="component" value="Unassembled WGS sequence"/>
</dbReference>
<evidence type="ECO:0000313" key="14">
    <source>
        <dbReference type="Proteomes" id="UP000284614"/>
    </source>
</evidence>
<dbReference type="Proteomes" id="UP000036847">
    <property type="component" value="Chromosome"/>
</dbReference>
<name>A0A081UBN5_BACFG</name>
<proteinExistence type="predicted"/>
<dbReference type="Proteomes" id="UP000284614">
    <property type="component" value="Unassembled WGS sequence"/>
</dbReference>
<reference evidence="3" key="6">
    <citation type="submission" date="2022-12" db="EMBL/GenBank/DDBJ databases">
        <title>Development of a Multilocus Sequence Typing Scheme for Bacteroides fragilis Based on Whole Genome Sequencing Data and Clinical Application.</title>
        <authorList>
            <person name="Nielsen F.D."/>
            <person name="Justesen U.S."/>
        </authorList>
    </citation>
    <scope>NUCLEOTIDE SEQUENCE</scope>
    <source>
        <strain evidence="4">BF_AM_ODE_DK_2015_4</strain>
        <strain evidence="3">BF_BC_ODE_DK_2015_2</strain>
    </source>
</reference>
<reference evidence="11 12" key="4">
    <citation type="submission" date="2019-03" db="EMBL/GenBank/DDBJ databases">
        <title>Complete genome assembly of MDR B. fragilis.</title>
        <authorList>
            <person name="Sydenham T.V."/>
            <person name="Hasman H."/>
            <person name="Justesen U.S."/>
        </authorList>
    </citation>
    <scope>NUCLEOTIDE SEQUENCE [LARGE SCALE GENOMIC DNA]</scope>
    <source>
        <strain evidence="5 11">DCMOUH0067B</strain>
        <strain evidence="6 12">DCMSKEJBY0001B</strain>
    </source>
</reference>
<dbReference type="EMBL" id="JAPUAC010000004">
    <property type="protein sequence ID" value="MCZ2654144.1"/>
    <property type="molecule type" value="Genomic_DNA"/>
</dbReference>
<evidence type="ECO:0000256" key="1">
    <source>
        <dbReference type="SAM" id="Phobius"/>
    </source>
</evidence>
<dbReference type="PIRSF" id="PIRSF016789">
    <property type="entry name" value="DUF454"/>
    <property type="match status" value="1"/>
</dbReference>
<evidence type="ECO:0000313" key="8">
    <source>
        <dbReference type="EMBL" id="RGV54423.1"/>
    </source>
</evidence>
<feature type="transmembrane region" description="Helical" evidence="1">
    <location>
        <begin position="99"/>
        <end position="118"/>
    </location>
</feature>
<protein>
    <submittedName>
        <fullName evidence="10">DUF454 domain-containing protein</fullName>
    </submittedName>
    <submittedName>
        <fullName evidence="2">Membrane protein</fullName>
    </submittedName>
    <submittedName>
        <fullName evidence="3">YbaN family protein</fullName>
    </submittedName>
</protein>
<dbReference type="EMBL" id="JAPTZU010000005">
    <property type="protein sequence ID" value="MCZ2688075.1"/>
    <property type="molecule type" value="Genomic_DNA"/>
</dbReference>
<dbReference type="Proteomes" id="UP000028294">
    <property type="component" value="Chromosome"/>
</dbReference>
<evidence type="ECO:0000313" key="10">
    <source>
        <dbReference type="EMBL" id="RHH12465.1"/>
    </source>
</evidence>
<dbReference type="GO" id="GO:0005886">
    <property type="term" value="C:plasma membrane"/>
    <property type="evidence" value="ECO:0007669"/>
    <property type="project" value="TreeGrafter"/>
</dbReference>
<dbReference type="PANTHER" id="PTHR35813:SF1">
    <property type="entry name" value="INNER MEMBRANE PROTEIN YBAN"/>
    <property type="match status" value="1"/>
</dbReference>
<evidence type="ECO:0000313" key="5">
    <source>
        <dbReference type="EMBL" id="QCQ38637.1"/>
    </source>
</evidence>
<dbReference type="Proteomes" id="UP000266644">
    <property type="component" value="Unassembled WGS sequence"/>
</dbReference>
<dbReference type="AlphaFoldDB" id="A0A081UBN5"/>
<dbReference type="EMBL" id="QSDG01000004">
    <property type="protein sequence ID" value="RGY70246.1"/>
    <property type="molecule type" value="Genomic_DNA"/>
</dbReference>
<keyword evidence="1" id="KW-0472">Membrane</keyword>
<keyword evidence="1" id="KW-1133">Transmembrane helix</keyword>
<evidence type="ECO:0000313" key="3">
    <source>
        <dbReference type="EMBL" id="MCZ2654144.1"/>
    </source>
</evidence>
<accession>A0A081UBN5</accession>